<dbReference type="PANTHER" id="PTHR32063">
    <property type="match status" value="1"/>
</dbReference>
<feature type="transmembrane region" description="Helical" evidence="1">
    <location>
        <begin position="594"/>
        <end position="612"/>
    </location>
</feature>
<keyword evidence="1" id="KW-1133">Transmembrane helix</keyword>
<dbReference type="SUPFAM" id="SSF82866">
    <property type="entry name" value="Multidrug efflux transporter AcrB transmembrane domain"/>
    <property type="match status" value="2"/>
</dbReference>
<keyword evidence="3" id="KW-1185">Reference proteome</keyword>
<feature type="transmembrane region" description="Helical" evidence="1">
    <location>
        <begin position="1004"/>
        <end position="1023"/>
    </location>
</feature>
<dbReference type="PANTHER" id="PTHR32063:SF12">
    <property type="entry name" value="CATION EFFLUX SYSTEM PROTEIN"/>
    <property type="match status" value="1"/>
</dbReference>
<protein>
    <submittedName>
        <fullName evidence="2">Putative silver efflux pump</fullName>
    </submittedName>
</protein>
<dbReference type="RefSeq" id="WP_015249906.1">
    <property type="nucleotide sequence ID" value="NC_019892.1"/>
</dbReference>
<feature type="transmembrane region" description="Helical" evidence="1">
    <location>
        <begin position="1054"/>
        <end position="1077"/>
    </location>
</feature>
<dbReference type="GO" id="GO:0005886">
    <property type="term" value="C:plasma membrane"/>
    <property type="evidence" value="ECO:0007669"/>
    <property type="project" value="TreeGrafter"/>
</dbReference>
<dbReference type="eggNOG" id="COG3696">
    <property type="taxonomic scope" value="Bacteria"/>
</dbReference>
<dbReference type="Gene3D" id="3.30.70.1430">
    <property type="entry name" value="Multidrug efflux transporter AcrB pore domain"/>
    <property type="match status" value="2"/>
</dbReference>
<dbReference type="SUPFAM" id="SSF82693">
    <property type="entry name" value="Multidrug efflux transporter AcrB pore domain, PN1, PN2, PC1 and PC2 subdomains"/>
    <property type="match status" value="3"/>
</dbReference>
<dbReference type="AlphaFoldDB" id="L0DPS8"/>
<dbReference type="OrthoDB" id="219750at2"/>
<dbReference type="Proteomes" id="UP000010798">
    <property type="component" value="Chromosome"/>
</dbReference>
<organism evidence="2 3">
    <name type="scientific">Singulisphaera acidiphila (strain ATCC BAA-1392 / DSM 18658 / VKM B-2454 / MOB10)</name>
    <dbReference type="NCBI Taxonomy" id="886293"/>
    <lineage>
        <taxon>Bacteria</taxon>
        <taxon>Pseudomonadati</taxon>
        <taxon>Planctomycetota</taxon>
        <taxon>Planctomycetia</taxon>
        <taxon>Isosphaerales</taxon>
        <taxon>Isosphaeraceae</taxon>
        <taxon>Singulisphaera</taxon>
    </lineage>
</organism>
<dbReference type="Gene3D" id="3.30.70.1320">
    <property type="entry name" value="Multidrug efflux transporter AcrB pore domain like"/>
    <property type="match status" value="2"/>
</dbReference>
<dbReference type="GO" id="GO:0042910">
    <property type="term" value="F:xenobiotic transmembrane transporter activity"/>
    <property type="evidence" value="ECO:0007669"/>
    <property type="project" value="TreeGrafter"/>
</dbReference>
<feature type="transmembrane region" description="Helical" evidence="1">
    <location>
        <begin position="504"/>
        <end position="524"/>
    </location>
</feature>
<reference evidence="2 3" key="1">
    <citation type="submission" date="2012-02" db="EMBL/GenBank/DDBJ databases">
        <title>Complete sequence of chromosome of Singulisphaera acidiphila DSM 18658.</title>
        <authorList>
            <consortium name="US DOE Joint Genome Institute (JGI-PGF)"/>
            <person name="Lucas S."/>
            <person name="Copeland A."/>
            <person name="Lapidus A."/>
            <person name="Glavina del Rio T."/>
            <person name="Dalin E."/>
            <person name="Tice H."/>
            <person name="Bruce D."/>
            <person name="Goodwin L."/>
            <person name="Pitluck S."/>
            <person name="Peters L."/>
            <person name="Ovchinnikova G."/>
            <person name="Chertkov O."/>
            <person name="Kyrpides N."/>
            <person name="Mavromatis K."/>
            <person name="Ivanova N."/>
            <person name="Brettin T."/>
            <person name="Detter J.C."/>
            <person name="Han C."/>
            <person name="Larimer F."/>
            <person name="Land M."/>
            <person name="Hauser L."/>
            <person name="Markowitz V."/>
            <person name="Cheng J.-F."/>
            <person name="Hugenholtz P."/>
            <person name="Woyke T."/>
            <person name="Wu D."/>
            <person name="Tindall B."/>
            <person name="Pomrenke H."/>
            <person name="Brambilla E."/>
            <person name="Klenk H.-P."/>
            <person name="Eisen J.A."/>
        </authorList>
    </citation>
    <scope>NUCLEOTIDE SEQUENCE [LARGE SCALE GENOMIC DNA]</scope>
    <source>
        <strain evidence="3">ATCC BAA-1392 / DSM 18658 / VKM B-2454 / MOB10</strain>
    </source>
</reference>
<feature type="transmembrane region" description="Helical" evidence="1">
    <location>
        <begin position="462"/>
        <end position="483"/>
    </location>
</feature>
<dbReference type="SUPFAM" id="SSF82714">
    <property type="entry name" value="Multidrug efflux transporter AcrB TolC docking domain, DN and DC subdomains"/>
    <property type="match status" value="1"/>
</dbReference>
<dbReference type="HOGENOM" id="CLU_002755_1_2_0"/>
<dbReference type="PRINTS" id="PR00702">
    <property type="entry name" value="ACRIFLAVINRP"/>
</dbReference>
<feature type="transmembrane region" description="Helical" evidence="1">
    <location>
        <begin position="1030"/>
        <end position="1048"/>
    </location>
</feature>
<keyword evidence="1" id="KW-0812">Transmembrane</keyword>
<feature type="transmembrane region" description="Helical" evidence="1">
    <location>
        <begin position="12"/>
        <end position="31"/>
    </location>
</feature>
<feature type="transmembrane region" description="Helical" evidence="1">
    <location>
        <begin position="405"/>
        <end position="424"/>
    </location>
</feature>
<dbReference type="KEGG" id="saci:Sinac_6760"/>
<accession>L0DPS8</accession>
<feature type="transmembrane region" description="Helical" evidence="1">
    <location>
        <begin position="1104"/>
        <end position="1121"/>
    </location>
</feature>
<feature type="transmembrane region" description="Helical" evidence="1">
    <location>
        <begin position="544"/>
        <end position="563"/>
    </location>
</feature>
<dbReference type="InterPro" id="IPR027463">
    <property type="entry name" value="AcrB_DN_DC_subdom"/>
</dbReference>
<dbReference type="Gene3D" id="1.20.1640.10">
    <property type="entry name" value="Multidrug efflux transporter AcrB transmembrane domain"/>
    <property type="match status" value="4"/>
</dbReference>
<dbReference type="InterPro" id="IPR001036">
    <property type="entry name" value="Acrflvin-R"/>
</dbReference>
<evidence type="ECO:0000313" key="3">
    <source>
        <dbReference type="Proteomes" id="UP000010798"/>
    </source>
</evidence>
<keyword evidence="1" id="KW-0472">Membrane</keyword>
<dbReference type="Pfam" id="PF00873">
    <property type="entry name" value="ACR_tran"/>
    <property type="match status" value="3"/>
</dbReference>
<name>L0DPS8_SINAD</name>
<evidence type="ECO:0000313" key="2">
    <source>
        <dbReference type="EMBL" id="AGA30830.1"/>
    </source>
</evidence>
<feature type="transmembrane region" description="Helical" evidence="1">
    <location>
        <begin position="431"/>
        <end position="450"/>
    </location>
</feature>
<gene>
    <name evidence="2" type="ordered locus">Sinac_6760</name>
</gene>
<dbReference type="Gene3D" id="3.30.2090.10">
    <property type="entry name" value="Multidrug efflux transporter AcrB TolC docking domain, DN and DC subdomains"/>
    <property type="match status" value="2"/>
</dbReference>
<sequence>MLRALVTWSLDNPLVVLMTTVALATFGYFAFNKVNVEAYPDPAPPIFEIVAQYPGASAEEVERQVTIPLEVALAGMPGLTSTRSKSLFGLSFVNNQFDYGVDYLRARQEVLNRLANAELPPGVTPTISPRFPIGEFFRYRLDTPKDALGRDVYDLNDLKALQDWSLQREFRRLPRIADLASFGGMVKRYEIHPDPDRLRKYGITLEQLQQAVANGNANIGGDYLIVGRTAQTIRSLGLIGGGKDPAEEVRGMKTPAKAQDHLRAEERERIRQIRQIVIRTINNVPIRVEDVVNGGPLRPDEGLADRGVVVGSLTRLGKVVISRPMLDEKGEEVLDSHGDRVWIDEDEAIQGLVLLRRGEDSLPALETVKQKIEEINNDAGRLLPGVKIAPFYDRSELIHLTTETVLENLLLGMSLVAMILLMFLSNVRCALIVAINIPLALLFAFSMLYLRGESANLLSIGAVDFGIIVDSSVIMVENIYRYLSRGEDAELPLAQRILNAFREVSGALLFSTAIMVCAFIPLFTMKGPEGRIFGPMADTYAFSLGGALILAVTLSPVLCLLFLKRLQPARDNLLVRLLKRSYLHRLEFCLRYRWATLLLFVMAVVGTGVYVVPHLGREFMPELDEGVLWVRGMFPRNVSLEENAEKSRIVRQVLREFPEVRMVMGQLGRPDSGVDPTGFYSAEYFVPLKRGDDWPNQKAETGWRARLFGPRRPRTKIELVQEMNERLTRLAPGIEWNFSQPIRDNVMEVLSGVQGENAVKIIGPNLEELERYGVAFEEALATIPGIENPAVYRISGPANLELPIDRDKCALWGVSVADVHNVVETAVGGKPFSTMIEGERSFDITLRWPESLRSSEEAILDIPIDLSNNRVTEGYVTNQAETPVTGSSVGLSAVGSSVPMPSLTGSRVGASSSDLREAPRRRLRDFLTTSGSLESRGRFVRPGVSMIFREQGQRTIAVKFGVRGRDLAGAVAEAQRKTGSLLKSPYRAVWSGEFQEMEEAERRMMLIVPLSLGLVFALLYLAFRSFIDAILVFSNVAALSLGGIWALWLTGTNFSVSAAVGFISIFGVAIMDGLLLVSSFNQLRLQGVELSAAIIQGAEKRVRPVMMTSLTAVFGLLPAALSTKLGAQSQRPLAIVVVGGMITTLFLTRYLMPVMYSIFRRQPPTHGAGGIAH</sequence>
<dbReference type="EMBL" id="CP003364">
    <property type="protein sequence ID" value="AGA30830.1"/>
    <property type="molecule type" value="Genomic_DNA"/>
</dbReference>
<feature type="transmembrane region" description="Helical" evidence="1">
    <location>
        <begin position="1133"/>
        <end position="1152"/>
    </location>
</feature>
<evidence type="ECO:0000256" key="1">
    <source>
        <dbReference type="SAM" id="Phobius"/>
    </source>
</evidence>
<dbReference type="Gene3D" id="3.30.70.1440">
    <property type="entry name" value="Multidrug efflux transporter AcrB pore domain"/>
    <property type="match status" value="2"/>
</dbReference>
<dbReference type="STRING" id="886293.Sinac_6760"/>
<proteinExistence type="predicted"/>